<reference evidence="2" key="1">
    <citation type="submission" date="2016-10" db="EMBL/GenBank/DDBJ databases">
        <title>The complete genome sequence of the rumen bacterium Butyrivibrio hungatei MB2003.</title>
        <authorList>
            <person name="Palevich N."/>
            <person name="Kelly W.J."/>
            <person name="Leahy S.C."/>
            <person name="Altermann E."/>
            <person name="Rakonjac J."/>
            <person name="Attwood G.T."/>
        </authorList>
    </citation>
    <scope>NUCLEOTIDE SEQUENCE [LARGE SCALE GENOMIC DNA]</scope>
    <source>
        <strain evidence="2">MB2003</strain>
        <plasmid evidence="2">Plasmid pnp144</plasmid>
    </source>
</reference>
<keyword evidence="2" id="KW-1185">Reference proteome</keyword>
<name>A0A1D9P5Y2_9FIRM</name>
<evidence type="ECO:0000313" key="1">
    <source>
        <dbReference type="EMBL" id="AOZ97902.1"/>
    </source>
</evidence>
<organism evidence="1 2">
    <name type="scientific">Butyrivibrio hungatei</name>
    <dbReference type="NCBI Taxonomy" id="185008"/>
    <lineage>
        <taxon>Bacteria</taxon>
        <taxon>Bacillati</taxon>
        <taxon>Bacillota</taxon>
        <taxon>Clostridia</taxon>
        <taxon>Lachnospirales</taxon>
        <taxon>Lachnospiraceae</taxon>
        <taxon>Butyrivibrio</taxon>
    </lineage>
</organism>
<keyword evidence="1" id="KW-0614">Plasmid</keyword>
<proteinExistence type="predicted"/>
<sequence>MNDATELIREFLMDKRKLDGEVREAIRTLYIKASTMTDKERQAA</sequence>
<gene>
    <name evidence="1" type="ORF">bhn_II103</name>
</gene>
<evidence type="ECO:0000313" key="2">
    <source>
        <dbReference type="Proteomes" id="UP000179284"/>
    </source>
</evidence>
<dbReference type="RefSeq" id="WP_257786651.1">
    <property type="nucleotide sequence ID" value="NZ_CP017832.1"/>
</dbReference>
<dbReference type="EMBL" id="CP017832">
    <property type="protein sequence ID" value="AOZ97902.1"/>
    <property type="molecule type" value="Genomic_DNA"/>
</dbReference>
<dbReference type="AlphaFoldDB" id="A0A1D9P5Y2"/>
<dbReference type="Proteomes" id="UP000179284">
    <property type="component" value="Plasmid pNP144"/>
</dbReference>
<geneLocation type="plasmid" evidence="2">
    <name>pnp144</name>
</geneLocation>
<accession>A0A1D9P5Y2</accession>
<dbReference type="KEGG" id="bhu:bhn_II103"/>
<protein>
    <submittedName>
        <fullName evidence="1">Uncharacterized protein</fullName>
    </submittedName>
</protein>